<evidence type="ECO:0000256" key="7">
    <source>
        <dbReference type="ARBA" id="ARBA00023180"/>
    </source>
</evidence>
<feature type="region of interest" description="Disordered" evidence="9">
    <location>
        <begin position="162"/>
        <end position="181"/>
    </location>
</feature>
<dbReference type="SMART" id="SM00832">
    <property type="entry name" value="C8"/>
    <property type="match status" value="4"/>
</dbReference>
<dbReference type="PROSITE" id="PS51233">
    <property type="entry name" value="VWFD"/>
    <property type="match status" value="4"/>
</dbReference>
<feature type="domain" description="VWFD" evidence="12">
    <location>
        <begin position="796"/>
        <end position="966"/>
    </location>
</feature>
<dbReference type="PANTHER" id="PTHR11339">
    <property type="entry name" value="EXTRACELLULAR MATRIX GLYCOPROTEIN RELATED"/>
    <property type="match status" value="1"/>
</dbReference>
<dbReference type="Gene3D" id="2.10.25.10">
    <property type="entry name" value="Laminin"/>
    <property type="match status" value="4"/>
</dbReference>
<feature type="domain" description="VWFD" evidence="12">
    <location>
        <begin position="348"/>
        <end position="501"/>
    </location>
</feature>
<reference evidence="13" key="3">
    <citation type="submission" date="2025-09" db="UniProtKB">
        <authorList>
            <consortium name="Ensembl"/>
        </authorList>
    </citation>
    <scope>IDENTIFICATION</scope>
</reference>
<reference evidence="13" key="1">
    <citation type="submission" date="2020-06" db="EMBL/GenBank/DDBJ databases">
        <authorList>
            <consortium name="Wellcome Sanger Institute Data Sharing"/>
        </authorList>
    </citation>
    <scope>NUCLEOTIDE SEQUENCE [LARGE SCALE GENOMIC DNA]</scope>
</reference>
<evidence type="ECO:0000256" key="9">
    <source>
        <dbReference type="SAM" id="MobiDB-lite"/>
    </source>
</evidence>
<feature type="compositionally biased region" description="Acidic residues" evidence="9">
    <location>
        <begin position="168"/>
        <end position="180"/>
    </location>
</feature>
<dbReference type="Pfam" id="PF23244">
    <property type="entry name" value="VWF"/>
    <property type="match status" value="1"/>
</dbReference>
<evidence type="ECO:0000256" key="4">
    <source>
        <dbReference type="ARBA" id="ARBA00022737"/>
    </source>
</evidence>
<dbReference type="Pfam" id="PF00094">
    <property type="entry name" value="VWD"/>
    <property type="match status" value="5"/>
</dbReference>
<sequence length="2003" mass="221865">ICSTWGREHFKTFDGDVYQFPGTCEYNLVSDCHEAYQEFSVHMKRSNIDGIPTVAYVVVTIDDIMFHLTKSQITVNDEPVSLPYFKAGVHLEQNAVYIKFQSKVGITVMWNREDAVMVEIDNDYANRTCGLCGDFNGVPVYDEFIHEGHQINPIEYGNRQKVHRPNDECEDPYEGDDESPLPENTQDKCKKFVSCLVSSSFFILACVQDMCGCNDTPSDFCLCSTLSEFSRQCSHAGGDPPRWRKADFCAKQCPYNMVYEESGSPCMDTCSRRDTSSMCEDHKMDGCFCHSGKCLMCLRQRGMVSLKQIVRIVNPYVHVFGYGIFIVDFYSSTCREGSWACQSLQAPETCAVEEGSHVTTFDGKTFTFHGDCYYTLAKDGRSPKFTVLAQLMPCTNQEFDTCLKTVKLLLNNNKNNVNITIFQASSFHILLQTNFGLQIQVQVVPLMQVYIKLDQSYTGKTRGLCGNYNMVLSDEMKTPQGIVEGTATTFTNSWKANVMCSDKEERLEDPCSFSMENEHYAKHWCALLKSQNSTFTSCHSLVDPDIYYKRCMYSSCNCEKSEACLCGVFSSYARACASMGVVLPDWKENVCGKSYFSCPGSQVFSFNHQRCQLTCRSLALKEQNCISNFSPVDGCSCAEGSYLDDKGICVPVSKCPCFYNDIYIKPGKSVSIKDEHCVCTNGILHCRSLRLRGATCPSPKVFFNCSSTSSGELGLQCARTCSNLDGDDCDFTECESGCRCPNGLLDDGKGSCVTEEECPCQHEGQIYQPGTKIPNQCNNCICKSGRWLCTRNKCPGYCVFYGSGHYSTFDQKTYGFPGDCAYVAVKNNCGNKAVLNSFGIMTENVPCGTTRATCSKAIRIQMGDKEIKFSKNKFEETDLGYGPEITYKIRRVGMYLVLESNIGVGVIWDRKTTVRIVLEPQHSGEVCGLCGNFDGDAQNDFMTQNNIVVNNALEFGNSWKLSSTCPDVTEYENPCDASPNRQHWAKQMCSIITGPAFIECKKRVDPLPFYENCVKDSCACDSGGDCDCFCTAVAAYAQACNEARVCVAWRTPEICPIFCDYYNKPGECQWHYKECHPPCFETCLYPDGCLVDVSLYVLFTGCYPKCPPETPIFDESTQTCVNVCPTPPPPTTPTTTTTTSTTTTPPTTTPCSPECEWSDWYDVHDPITDHSDWETYENITNSGAHICENRKEIECRSTLFPDKDLDDFLAETHQVVTCDLNYGFICRKEDQKRPPRKCYDYMIRVCCDNCNPAPTTPPPTTTTTTPPTTTTTPPTTTTTTPPTTTTTTPPTTTTTTPPTTTTTTPPTTTTTTPPTTTTTTPPTTTTTTPPTTTTTTPPTTTTTTPPTTTTTTPPTTTTTTPPTTTTTTPPTTTTTTPPTTTTTTPPTTTTTTPPTTTPPTTTPPTTTTTTPPTTTTTTPPTTTTTTPPTTTTTTTPNHHNYNHNETFWLCECYWAICLENDTIDIIHKVCPPLKNITCERGLKPVLVKDKDDCCSYYACPCVCEGWGDPHYNTFDNLYYSYQGNCTYILMQEIIPEIDLTIYVDNVNCDPLEDVSCPRSLIISYQTEVIFFLKIISPVIVTFGLAGFKIDLPYQHFGNNTQGHCGTCNNDQKDDCMLPGGQTIKDCAIMADYWLANDISQENCPQPTVPPTGNPEPQPSLAPCKPNSLCDLLHSSPFTACHHVISPENFYKGCVYDSCHMSNPAVECTSLQTYAASCAQAGVCIYWRNHTKLCSSNCPANMVYKPCGPAEQPTCEDNKYEPTMNYTSEGCFCPEGTKLFNKQSGICVEKCGKCCGLITFYKCQDCICEETTKTVVCKPKVCPKPPVAECKEPGFELVSQTDPSNPCCETFVCQCKLSNCPITDLDCPVGFKPTVHFPPGKCCPEQRCGESIISFLSLVYTSGKLSMKTHVTHNNCQSAEMVDMSYCEGPCNTYSIYSQSAEGTTHSCACCKEVHSSNRTVNLLCLNGETIPYSYMHVEECGCSQTSCTKPGVHDRRRRSFTLT</sequence>
<evidence type="ECO:0000259" key="12">
    <source>
        <dbReference type="PROSITE" id="PS51233"/>
    </source>
</evidence>
<dbReference type="Pfam" id="PF08742">
    <property type="entry name" value="C8"/>
    <property type="match status" value="4"/>
</dbReference>
<gene>
    <name evidence="13" type="primary">LOC114464276</name>
</gene>
<evidence type="ECO:0000256" key="5">
    <source>
        <dbReference type="ARBA" id="ARBA00023008"/>
    </source>
</evidence>
<dbReference type="Proteomes" id="UP000694680">
    <property type="component" value="Chromosome 6"/>
</dbReference>
<dbReference type="InterPro" id="IPR014853">
    <property type="entry name" value="VWF/SSPO/ZAN-like_Cys-rich_dom"/>
</dbReference>
<evidence type="ECO:0000313" key="14">
    <source>
        <dbReference type="Proteomes" id="UP000694680"/>
    </source>
</evidence>
<evidence type="ECO:0000256" key="1">
    <source>
        <dbReference type="ARBA" id="ARBA00004613"/>
    </source>
</evidence>
<proteinExistence type="predicted"/>
<feature type="domain" description="VWFD" evidence="12">
    <location>
        <begin position="1501"/>
        <end position="1595"/>
    </location>
</feature>
<keyword evidence="2" id="KW-0964">Secreted</keyword>
<evidence type="ECO:0000259" key="11">
    <source>
        <dbReference type="PROSITE" id="PS50184"/>
    </source>
</evidence>
<keyword evidence="7" id="KW-0325">Glycoprotein</keyword>
<dbReference type="InterPro" id="IPR025155">
    <property type="entry name" value="WxxW_domain"/>
</dbReference>
<keyword evidence="14" id="KW-1185">Reference proteome</keyword>
<name>A0A8C5H0H0_GOUWI</name>
<dbReference type="Pfam" id="PF13330">
    <property type="entry name" value="Mucin2_WxxW"/>
    <property type="match status" value="1"/>
</dbReference>
<dbReference type="PROSITE" id="PS50184">
    <property type="entry name" value="VWFC_2"/>
    <property type="match status" value="1"/>
</dbReference>
<reference evidence="13" key="2">
    <citation type="submission" date="2025-08" db="UniProtKB">
        <authorList>
            <consortium name="Ensembl"/>
        </authorList>
    </citation>
    <scope>IDENTIFICATION</scope>
</reference>
<feature type="region of interest" description="Disordered" evidence="9">
    <location>
        <begin position="1255"/>
        <end position="1438"/>
    </location>
</feature>
<evidence type="ECO:0000313" key="13">
    <source>
        <dbReference type="Ensembl" id="ENSGWIP00000038138.1"/>
    </source>
</evidence>
<feature type="disulfide bond" evidence="8">
    <location>
        <begin position="1926"/>
        <end position="1980"/>
    </location>
</feature>
<dbReference type="SMART" id="SM00041">
    <property type="entry name" value="CT"/>
    <property type="match status" value="1"/>
</dbReference>
<feature type="region of interest" description="Disordered" evidence="9">
    <location>
        <begin position="1130"/>
        <end position="1151"/>
    </location>
</feature>
<keyword evidence="4" id="KW-0677">Repeat</keyword>
<keyword evidence="6 8" id="KW-1015">Disulfide bond</keyword>
<comment type="caution">
    <text evidence="8">Lacks conserved residue(s) required for the propagation of feature annotation.</text>
</comment>
<dbReference type="PROSITE" id="PS01185">
    <property type="entry name" value="CTCK_1"/>
    <property type="match status" value="1"/>
</dbReference>
<feature type="compositionally biased region" description="Low complexity" evidence="9">
    <location>
        <begin position="1261"/>
        <end position="1394"/>
    </location>
</feature>
<keyword evidence="3" id="KW-0732">Signal</keyword>
<dbReference type="InterPro" id="IPR001007">
    <property type="entry name" value="VWF_dom"/>
</dbReference>
<evidence type="ECO:0000256" key="6">
    <source>
        <dbReference type="ARBA" id="ARBA00023157"/>
    </source>
</evidence>
<dbReference type="PANTHER" id="PTHR11339:SF371">
    <property type="entry name" value="MUCIN-2"/>
    <property type="match status" value="1"/>
</dbReference>
<dbReference type="InterPro" id="IPR058753">
    <property type="entry name" value="TIL_OTOGL_Mucin"/>
</dbReference>
<feature type="domain" description="VWFC" evidence="11">
    <location>
        <begin position="1802"/>
        <end position="1853"/>
    </location>
</feature>
<feature type="compositionally biased region" description="Low complexity" evidence="9">
    <location>
        <begin position="1403"/>
        <end position="1436"/>
    </location>
</feature>
<dbReference type="SMART" id="SM00216">
    <property type="entry name" value="VWD"/>
    <property type="match status" value="4"/>
</dbReference>
<feature type="compositionally biased region" description="Low complexity" evidence="9">
    <location>
        <begin position="1133"/>
        <end position="1151"/>
    </location>
</feature>
<dbReference type="FunFam" id="2.10.25.10:FF:000674">
    <property type="entry name" value="Mucin-2"/>
    <property type="match status" value="1"/>
</dbReference>
<dbReference type="SUPFAM" id="SSF57567">
    <property type="entry name" value="Serine protease inhibitors"/>
    <property type="match status" value="4"/>
</dbReference>
<evidence type="ECO:0000259" key="10">
    <source>
        <dbReference type="PROSITE" id="PS01225"/>
    </source>
</evidence>
<dbReference type="Pfam" id="PF25962">
    <property type="entry name" value="TIL_OTOGL_Mucin"/>
    <property type="match status" value="1"/>
</dbReference>
<evidence type="ECO:0000256" key="3">
    <source>
        <dbReference type="ARBA" id="ARBA00022729"/>
    </source>
</evidence>
<protein>
    <submittedName>
        <fullName evidence="13">Mucin-2-like</fullName>
    </submittedName>
</protein>
<dbReference type="Ensembl" id="ENSGWIT00000041517.1">
    <property type="protein sequence ID" value="ENSGWIP00000038138.1"/>
    <property type="gene ID" value="ENSGWIG00000019466.1"/>
</dbReference>
<feature type="domain" description="VWFD" evidence="12">
    <location>
        <begin position="1"/>
        <end position="170"/>
    </location>
</feature>
<dbReference type="SMART" id="SM00215">
    <property type="entry name" value="VWC_out"/>
    <property type="match status" value="1"/>
</dbReference>
<dbReference type="GO" id="GO:0005576">
    <property type="term" value="C:extracellular region"/>
    <property type="evidence" value="ECO:0007669"/>
    <property type="project" value="UniProtKB-SubCell"/>
</dbReference>
<feature type="disulfide bond" evidence="8">
    <location>
        <begin position="1930"/>
        <end position="1982"/>
    </location>
</feature>
<evidence type="ECO:0000256" key="8">
    <source>
        <dbReference type="PROSITE-ProRule" id="PRU00039"/>
    </source>
</evidence>
<accession>A0A8C5H0H0</accession>
<feature type="disulfide bond" evidence="8">
    <location>
        <begin position="1915"/>
        <end position="1964"/>
    </location>
</feature>
<dbReference type="PROSITE" id="PS01225">
    <property type="entry name" value="CTCK_2"/>
    <property type="match status" value="1"/>
</dbReference>
<dbReference type="InterPro" id="IPR050780">
    <property type="entry name" value="Mucin_vWF_Thrombospondin_sf"/>
</dbReference>
<dbReference type="InterPro" id="IPR006207">
    <property type="entry name" value="Cys_knot_C"/>
</dbReference>
<dbReference type="CDD" id="cd19941">
    <property type="entry name" value="TIL"/>
    <property type="match status" value="4"/>
</dbReference>
<organism evidence="13 14">
    <name type="scientific">Gouania willdenowi</name>
    <name type="common">Blunt-snouted clingfish</name>
    <name type="synonym">Lepadogaster willdenowi</name>
    <dbReference type="NCBI Taxonomy" id="441366"/>
    <lineage>
        <taxon>Eukaryota</taxon>
        <taxon>Metazoa</taxon>
        <taxon>Chordata</taxon>
        <taxon>Craniata</taxon>
        <taxon>Vertebrata</taxon>
        <taxon>Euteleostomi</taxon>
        <taxon>Actinopterygii</taxon>
        <taxon>Neopterygii</taxon>
        <taxon>Teleostei</taxon>
        <taxon>Neoteleostei</taxon>
        <taxon>Acanthomorphata</taxon>
        <taxon>Ovalentaria</taxon>
        <taxon>Blenniimorphae</taxon>
        <taxon>Blenniiformes</taxon>
        <taxon>Gobiesocoidei</taxon>
        <taxon>Gobiesocidae</taxon>
        <taxon>Gobiesocinae</taxon>
        <taxon>Gouania</taxon>
    </lineage>
</organism>
<comment type="subcellular location">
    <subcellularLocation>
        <location evidence="1">Secreted</location>
    </subcellularLocation>
</comment>
<dbReference type="InterPro" id="IPR036084">
    <property type="entry name" value="Ser_inhib-like_sf"/>
</dbReference>
<dbReference type="InterPro" id="IPR001846">
    <property type="entry name" value="VWF_type-D"/>
</dbReference>
<feature type="domain" description="CTCK" evidence="10">
    <location>
        <begin position="1887"/>
        <end position="1988"/>
    </location>
</feature>
<evidence type="ECO:0000256" key="2">
    <source>
        <dbReference type="ARBA" id="ARBA00022525"/>
    </source>
</evidence>
<keyword evidence="5" id="KW-0186">Copper</keyword>